<evidence type="ECO:0000313" key="2">
    <source>
        <dbReference type="Proteomes" id="UP000708208"/>
    </source>
</evidence>
<protein>
    <submittedName>
        <fullName evidence="1">Uncharacterized protein</fullName>
    </submittedName>
</protein>
<name>A0A8J2K876_9HEXA</name>
<keyword evidence="2" id="KW-1185">Reference proteome</keyword>
<organism evidence="1 2">
    <name type="scientific">Allacma fusca</name>
    <dbReference type="NCBI Taxonomy" id="39272"/>
    <lineage>
        <taxon>Eukaryota</taxon>
        <taxon>Metazoa</taxon>
        <taxon>Ecdysozoa</taxon>
        <taxon>Arthropoda</taxon>
        <taxon>Hexapoda</taxon>
        <taxon>Collembola</taxon>
        <taxon>Symphypleona</taxon>
        <taxon>Sminthuridae</taxon>
        <taxon>Allacma</taxon>
    </lineage>
</organism>
<comment type="caution">
    <text evidence="1">The sequence shown here is derived from an EMBL/GenBank/DDBJ whole genome shotgun (WGS) entry which is preliminary data.</text>
</comment>
<dbReference type="AlphaFoldDB" id="A0A8J2K876"/>
<accession>A0A8J2K876</accession>
<dbReference type="EMBL" id="CAJVCH010273627">
    <property type="protein sequence ID" value="CAG7734640.1"/>
    <property type="molecule type" value="Genomic_DNA"/>
</dbReference>
<dbReference type="Proteomes" id="UP000708208">
    <property type="component" value="Unassembled WGS sequence"/>
</dbReference>
<gene>
    <name evidence="1" type="ORF">AFUS01_LOCUS23018</name>
</gene>
<feature type="non-terminal residue" evidence="1">
    <location>
        <position position="1"/>
    </location>
</feature>
<sequence length="176" mass="20196">ILLSLQSKSTDVLSELEYLQLLILLAFYSMHPMKCLLYYDNILTEASFSNGANKVVGHLQHIFNVKNKWWRVTVAVIGGLICGRSATMNSSFPWKYFPEYRAISNNKLFLRIPGPRVNLETYCPIVAADSAVLRKLLQEQMQKQIKPLWTSQMQFLDNRPLSLVPAKSNVINYSIR</sequence>
<reference evidence="1" key="1">
    <citation type="submission" date="2021-06" db="EMBL/GenBank/DDBJ databases">
        <authorList>
            <person name="Hodson N. C."/>
            <person name="Mongue J. A."/>
            <person name="Jaron S. K."/>
        </authorList>
    </citation>
    <scope>NUCLEOTIDE SEQUENCE</scope>
</reference>
<evidence type="ECO:0000313" key="1">
    <source>
        <dbReference type="EMBL" id="CAG7734640.1"/>
    </source>
</evidence>
<proteinExistence type="predicted"/>